<accession>A0A396IG83</accession>
<feature type="region of interest" description="Disordered" evidence="1">
    <location>
        <begin position="34"/>
        <end position="61"/>
    </location>
</feature>
<dbReference type="Proteomes" id="UP000265566">
    <property type="component" value="Chromosome 4"/>
</dbReference>
<evidence type="ECO:0000256" key="1">
    <source>
        <dbReference type="SAM" id="MobiDB-lite"/>
    </source>
</evidence>
<protein>
    <submittedName>
        <fullName evidence="2">Uncharacterized protein</fullName>
    </submittedName>
</protein>
<organism evidence="2">
    <name type="scientific">Medicago truncatula</name>
    <name type="common">Barrel medic</name>
    <name type="synonym">Medicago tribuloides</name>
    <dbReference type="NCBI Taxonomy" id="3880"/>
    <lineage>
        <taxon>Eukaryota</taxon>
        <taxon>Viridiplantae</taxon>
        <taxon>Streptophyta</taxon>
        <taxon>Embryophyta</taxon>
        <taxon>Tracheophyta</taxon>
        <taxon>Spermatophyta</taxon>
        <taxon>Magnoliopsida</taxon>
        <taxon>eudicotyledons</taxon>
        <taxon>Gunneridae</taxon>
        <taxon>Pentapetalae</taxon>
        <taxon>rosids</taxon>
        <taxon>fabids</taxon>
        <taxon>Fabales</taxon>
        <taxon>Fabaceae</taxon>
        <taxon>Papilionoideae</taxon>
        <taxon>50 kb inversion clade</taxon>
        <taxon>NPAAA clade</taxon>
        <taxon>Hologalegina</taxon>
        <taxon>IRL clade</taxon>
        <taxon>Trifolieae</taxon>
        <taxon>Medicago</taxon>
    </lineage>
</organism>
<dbReference type="AlphaFoldDB" id="A0A396IG83"/>
<dbReference type="Gramene" id="rna25384">
    <property type="protein sequence ID" value="RHN62775.1"/>
    <property type="gene ID" value="gene25384"/>
</dbReference>
<comment type="caution">
    <text evidence="2">The sequence shown here is derived from an EMBL/GenBank/DDBJ whole genome shotgun (WGS) entry which is preliminary data.</text>
</comment>
<sequence>MKPIKNSSALMSPLSVLFPTSTFEVKKSGIEKTKIMGEDRKSEKKGEMGNPETLAKDQSKVGVALVNATS</sequence>
<dbReference type="EMBL" id="PSQE01000004">
    <property type="protein sequence ID" value="RHN62775.1"/>
    <property type="molecule type" value="Genomic_DNA"/>
</dbReference>
<proteinExistence type="predicted"/>
<name>A0A396IG83_MEDTR</name>
<feature type="compositionally biased region" description="Basic and acidic residues" evidence="1">
    <location>
        <begin position="34"/>
        <end position="47"/>
    </location>
</feature>
<evidence type="ECO:0000313" key="2">
    <source>
        <dbReference type="EMBL" id="RHN62775.1"/>
    </source>
</evidence>
<reference evidence="2" key="1">
    <citation type="journal article" date="2018" name="Nat. Plants">
        <title>Whole-genome landscape of Medicago truncatula symbiotic genes.</title>
        <authorList>
            <person name="Pecrix Y."/>
            <person name="Gamas P."/>
            <person name="Carrere S."/>
        </authorList>
    </citation>
    <scope>NUCLEOTIDE SEQUENCE</scope>
    <source>
        <tissue evidence="2">Leaves</tissue>
    </source>
</reference>
<gene>
    <name evidence="2" type="ORF">MtrunA17_Chr4g0051061</name>
</gene>